<sequence length="350" mass="40929">MQQIKEKNFKKQVSFLSYVVQSIRNYEVLDILGRGGYGKVFKVRRKKNNQLFAMKIMSKAKIIEKKSITSVLNEKNLLKQLHHPFIVNMHSAFQDRENLYLVLDLLSGGDLRYHLCRNKRFSEEESQFFAACIIVSLEYLHQHGIIHRDLKPENLVFDESGYLRLTDMGIARVWRPENASDTSGTPGYMAPEVMCKQNHGIAVDFFALGIIIYECMLGKRPYVGKSRQEIRDQVLSKQIQIKRSQLPVAWSIEAGDFINQLIQRKPENRLGSNNPSDVKNHPWFSAFDWDALIKKKYDPPYYPKKFKGYEGQTDDTMEDQNEKNFVLLRNKTLCEQFNEYCYNPEVCFEK</sequence>
<dbReference type="FunFam" id="3.30.200.20:FF:000919">
    <property type="entry name" value="Uncharacterized protein"/>
    <property type="match status" value="1"/>
</dbReference>
<evidence type="ECO:0000256" key="1">
    <source>
        <dbReference type="ARBA" id="ARBA00022527"/>
    </source>
</evidence>
<name>A0C580_PARTE</name>
<keyword evidence="1 7" id="KW-0723">Serine/threonine-protein kinase</keyword>
<accession>A0C580</accession>
<dbReference type="InterPro" id="IPR000961">
    <property type="entry name" value="AGC-kinase_C"/>
</dbReference>
<evidence type="ECO:0000259" key="8">
    <source>
        <dbReference type="PROSITE" id="PS50011"/>
    </source>
</evidence>
<dbReference type="PANTHER" id="PTHR24353">
    <property type="entry name" value="CYCLIC NUCLEOTIDE-DEPENDENT PROTEIN KINASE"/>
    <property type="match status" value="1"/>
</dbReference>
<dbReference type="InterPro" id="IPR017441">
    <property type="entry name" value="Protein_kinase_ATP_BS"/>
</dbReference>
<dbReference type="GO" id="GO:0004674">
    <property type="term" value="F:protein serine/threonine kinase activity"/>
    <property type="evidence" value="ECO:0000318"/>
    <property type="project" value="GO_Central"/>
</dbReference>
<evidence type="ECO:0000256" key="4">
    <source>
        <dbReference type="ARBA" id="ARBA00022777"/>
    </source>
</evidence>
<evidence type="ECO:0000256" key="6">
    <source>
        <dbReference type="PROSITE-ProRule" id="PRU10141"/>
    </source>
</evidence>
<dbReference type="OrthoDB" id="354826at2759"/>
<dbReference type="Pfam" id="PF00069">
    <property type="entry name" value="Pkinase"/>
    <property type="match status" value="1"/>
</dbReference>
<keyword evidence="2" id="KW-0808">Transferase</keyword>
<dbReference type="eggNOG" id="KOG0598">
    <property type="taxonomic scope" value="Eukaryota"/>
</dbReference>
<evidence type="ECO:0000256" key="7">
    <source>
        <dbReference type="RuleBase" id="RU000304"/>
    </source>
</evidence>
<dbReference type="OMA" id="SKANCNT"/>
<dbReference type="PROSITE" id="PS00108">
    <property type="entry name" value="PROTEIN_KINASE_ST"/>
    <property type="match status" value="1"/>
</dbReference>
<gene>
    <name evidence="10" type="ORF">GSPATT00006446001</name>
</gene>
<dbReference type="PROSITE" id="PS51285">
    <property type="entry name" value="AGC_KINASE_CTER"/>
    <property type="match status" value="1"/>
</dbReference>
<dbReference type="PANTHER" id="PTHR24353:SF139">
    <property type="match status" value="1"/>
</dbReference>
<dbReference type="HOGENOM" id="CLU_000288_63_5_1"/>
<dbReference type="KEGG" id="ptm:GSPATT00006446001"/>
<dbReference type="CDD" id="cd05578">
    <property type="entry name" value="STKc_Yank1"/>
    <property type="match status" value="1"/>
</dbReference>
<keyword evidence="5 6" id="KW-0067">ATP-binding</keyword>
<protein>
    <recommendedName>
        <fullName evidence="12">Protein kinase domain-containing protein</fullName>
    </recommendedName>
</protein>
<dbReference type="PROSITE" id="PS50011">
    <property type="entry name" value="PROTEIN_KINASE_DOM"/>
    <property type="match status" value="1"/>
</dbReference>
<evidence type="ECO:0000313" key="10">
    <source>
        <dbReference type="EMBL" id="CAK65947.1"/>
    </source>
</evidence>
<keyword evidence="3 6" id="KW-0547">Nucleotide-binding</keyword>
<dbReference type="InParanoid" id="A0C580"/>
<dbReference type="InterPro" id="IPR000719">
    <property type="entry name" value="Prot_kinase_dom"/>
</dbReference>
<evidence type="ECO:0000259" key="9">
    <source>
        <dbReference type="PROSITE" id="PS51285"/>
    </source>
</evidence>
<dbReference type="SMART" id="SM00220">
    <property type="entry name" value="S_TKc"/>
    <property type="match status" value="1"/>
</dbReference>
<proteinExistence type="inferred from homology"/>
<comment type="similarity">
    <text evidence="7">Belongs to the protein kinase superfamily.</text>
</comment>
<dbReference type="AlphaFoldDB" id="A0C580"/>
<feature type="binding site" evidence="6">
    <location>
        <position position="55"/>
    </location>
    <ligand>
        <name>ATP</name>
        <dbReference type="ChEBI" id="CHEBI:30616"/>
    </ligand>
</feature>
<dbReference type="Proteomes" id="UP000000600">
    <property type="component" value="Unassembled WGS sequence"/>
</dbReference>
<evidence type="ECO:0000256" key="5">
    <source>
        <dbReference type="ARBA" id="ARBA00022840"/>
    </source>
</evidence>
<dbReference type="GO" id="GO:0005634">
    <property type="term" value="C:nucleus"/>
    <property type="evidence" value="ECO:0000318"/>
    <property type="project" value="GO_Central"/>
</dbReference>
<reference evidence="10 11" key="1">
    <citation type="journal article" date="2006" name="Nature">
        <title>Global trends of whole-genome duplications revealed by the ciliate Paramecium tetraurelia.</title>
        <authorList>
            <consortium name="Genoscope"/>
            <person name="Aury J.-M."/>
            <person name="Jaillon O."/>
            <person name="Duret L."/>
            <person name="Noel B."/>
            <person name="Jubin C."/>
            <person name="Porcel B.M."/>
            <person name="Segurens B."/>
            <person name="Daubin V."/>
            <person name="Anthouard V."/>
            <person name="Aiach N."/>
            <person name="Arnaiz O."/>
            <person name="Billaut A."/>
            <person name="Beisson J."/>
            <person name="Blanc I."/>
            <person name="Bouhouche K."/>
            <person name="Camara F."/>
            <person name="Duharcourt S."/>
            <person name="Guigo R."/>
            <person name="Gogendeau D."/>
            <person name="Katinka M."/>
            <person name="Keller A.-M."/>
            <person name="Kissmehl R."/>
            <person name="Klotz C."/>
            <person name="Koll F."/>
            <person name="Le Moue A."/>
            <person name="Lepere C."/>
            <person name="Malinsky S."/>
            <person name="Nowacki M."/>
            <person name="Nowak J.K."/>
            <person name="Plattner H."/>
            <person name="Poulain J."/>
            <person name="Ruiz F."/>
            <person name="Serrano V."/>
            <person name="Zagulski M."/>
            <person name="Dessen P."/>
            <person name="Betermier M."/>
            <person name="Weissenbach J."/>
            <person name="Scarpelli C."/>
            <person name="Schachter V."/>
            <person name="Sperling L."/>
            <person name="Meyer E."/>
            <person name="Cohen J."/>
            <person name="Wincker P."/>
        </authorList>
    </citation>
    <scope>NUCLEOTIDE SEQUENCE [LARGE SCALE GENOMIC DNA]</scope>
    <source>
        <strain evidence="10 11">Stock d4-2</strain>
    </source>
</reference>
<keyword evidence="4" id="KW-0418">Kinase</keyword>
<organism evidence="10 11">
    <name type="scientific">Paramecium tetraurelia</name>
    <dbReference type="NCBI Taxonomy" id="5888"/>
    <lineage>
        <taxon>Eukaryota</taxon>
        <taxon>Sar</taxon>
        <taxon>Alveolata</taxon>
        <taxon>Ciliophora</taxon>
        <taxon>Intramacronucleata</taxon>
        <taxon>Oligohymenophorea</taxon>
        <taxon>Peniculida</taxon>
        <taxon>Parameciidae</taxon>
        <taxon>Paramecium</taxon>
    </lineage>
</organism>
<dbReference type="FunFam" id="1.10.510.10:FF:000454">
    <property type="entry name" value="Uncharacterized protein"/>
    <property type="match status" value="1"/>
</dbReference>
<dbReference type="PROSITE" id="PS00107">
    <property type="entry name" value="PROTEIN_KINASE_ATP"/>
    <property type="match status" value="1"/>
</dbReference>
<dbReference type="EMBL" id="CT868041">
    <property type="protein sequence ID" value="CAK65947.1"/>
    <property type="molecule type" value="Genomic_DNA"/>
</dbReference>
<keyword evidence="11" id="KW-1185">Reference proteome</keyword>
<feature type="domain" description="Protein kinase" evidence="8">
    <location>
        <begin position="26"/>
        <end position="284"/>
    </location>
</feature>
<evidence type="ECO:0000256" key="3">
    <source>
        <dbReference type="ARBA" id="ARBA00022741"/>
    </source>
</evidence>
<dbReference type="GeneID" id="5019129"/>
<evidence type="ECO:0000313" key="11">
    <source>
        <dbReference type="Proteomes" id="UP000000600"/>
    </source>
</evidence>
<dbReference type="InterPro" id="IPR008271">
    <property type="entry name" value="Ser/Thr_kinase_AS"/>
</dbReference>
<dbReference type="Gene3D" id="3.30.200.20">
    <property type="entry name" value="Phosphorylase Kinase, domain 1"/>
    <property type="match status" value="1"/>
</dbReference>
<dbReference type="InterPro" id="IPR011009">
    <property type="entry name" value="Kinase-like_dom_sf"/>
</dbReference>
<dbReference type="Gene3D" id="1.10.510.10">
    <property type="entry name" value="Transferase(Phosphotransferase) domain 1"/>
    <property type="match status" value="1"/>
</dbReference>
<feature type="domain" description="AGC-kinase C-terminal" evidence="9">
    <location>
        <begin position="285"/>
        <end position="350"/>
    </location>
</feature>
<dbReference type="RefSeq" id="XP_001433344.1">
    <property type="nucleotide sequence ID" value="XM_001433307.1"/>
</dbReference>
<evidence type="ECO:0008006" key="12">
    <source>
        <dbReference type="Google" id="ProtNLM"/>
    </source>
</evidence>
<dbReference type="GO" id="GO:0005524">
    <property type="term" value="F:ATP binding"/>
    <property type="evidence" value="ECO:0007669"/>
    <property type="project" value="UniProtKB-UniRule"/>
</dbReference>
<dbReference type="STRING" id="5888.A0C580"/>
<evidence type="ECO:0000256" key="2">
    <source>
        <dbReference type="ARBA" id="ARBA00022679"/>
    </source>
</evidence>
<dbReference type="SUPFAM" id="SSF56112">
    <property type="entry name" value="Protein kinase-like (PK-like)"/>
    <property type="match status" value="1"/>
</dbReference>
<dbReference type="GO" id="GO:0005737">
    <property type="term" value="C:cytoplasm"/>
    <property type="evidence" value="ECO:0000318"/>
    <property type="project" value="GO_Central"/>
</dbReference>